<evidence type="ECO:0000256" key="1">
    <source>
        <dbReference type="SAM" id="MobiDB-lite"/>
    </source>
</evidence>
<dbReference type="EMBL" id="LAZR01025731">
    <property type="protein sequence ID" value="KKL70979.1"/>
    <property type="molecule type" value="Genomic_DNA"/>
</dbReference>
<protein>
    <submittedName>
        <fullName evidence="2">Uncharacterized protein</fullName>
    </submittedName>
</protein>
<evidence type="ECO:0000313" key="2">
    <source>
        <dbReference type="EMBL" id="KKL70979.1"/>
    </source>
</evidence>
<gene>
    <name evidence="2" type="ORF">LCGC14_2099500</name>
</gene>
<dbReference type="AlphaFoldDB" id="A0A0F9EAL5"/>
<feature type="region of interest" description="Disordered" evidence="1">
    <location>
        <begin position="412"/>
        <end position="446"/>
    </location>
</feature>
<sequence>MTQGNGKPNALIEAYLQMTQQEAGEQELGGPRAPPYVQPDDGQNRHQPQPSESFPVTLPRPAPEAIDVESIGGPPPLRGADAQPAQGPLPPPILAQTPDVGTPESISLEARPGILEGMEYSSDIRVEPGRDSGEVRLEGYENARGGTRERSRWKDPSTYLGIADRLAAGWAAPGPGGGFGEGWALTAGDERTQQQEAARAPYENRQLEAETRKTEADAQLAGYQADVFTEQAQFKREQDEVRLEYNKALTRNMEQVTRRSAQQMGIEAGQLPMKQAEALARVAKLMTEEEMIQKRMQAMGREMTPRERDKLDAEIDAIKALGEQREASASLSGYRERVDLPRGRELQGRERQAAPPRAVHPSRIINDLQKVLTEIYNRHSDAGGRIIEENKDDYAKEIEEAKALYGPMETQSRGAYGIPEPAGNARPTGFAARQEAAATMNKRSVR</sequence>
<organism evidence="2">
    <name type="scientific">marine sediment metagenome</name>
    <dbReference type="NCBI Taxonomy" id="412755"/>
    <lineage>
        <taxon>unclassified sequences</taxon>
        <taxon>metagenomes</taxon>
        <taxon>ecological metagenomes</taxon>
    </lineage>
</organism>
<feature type="region of interest" description="Disordered" evidence="1">
    <location>
        <begin position="1"/>
        <end position="105"/>
    </location>
</feature>
<comment type="caution">
    <text evidence="2">The sequence shown here is derived from an EMBL/GenBank/DDBJ whole genome shotgun (WGS) entry which is preliminary data.</text>
</comment>
<proteinExistence type="predicted"/>
<reference evidence="2" key="1">
    <citation type="journal article" date="2015" name="Nature">
        <title>Complex archaea that bridge the gap between prokaryotes and eukaryotes.</title>
        <authorList>
            <person name="Spang A."/>
            <person name="Saw J.H."/>
            <person name="Jorgensen S.L."/>
            <person name="Zaremba-Niedzwiedzka K."/>
            <person name="Martijn J."/>
            <person name="Lind A.E."/>
            <person name="van Eijk R."/>
            <person name="Schleper C."/>
            <person name="Guy L."/>
            <person name="Ettema T.J."/>
        </authorList>
    </citation>
    <scope>NUCLEOTIDE SEQUENCE</scope>
</reference>
<feature type="region of interest" description="Disordered" evidence="1">
    <location>
        <begin position="119"/>
        <end position="153"/>
    </location>
</feature>
<feature type="region of interest" description="Disordered" evidence="1">
    <location>
        <begin position="190"/>
        <end position="209"/>
    </location>
</feature>
<feature type="compositionally biased region" description="Polar residues" evidence="1">
    <location>
        <begin position="45"/>
        <end position="54"/>
    </location>
</feature>
<accession>A0A0F9EAL5</accession>
<name>A0A0F9EAL5_9ZZZZ</name>
<feature type="compositionally biased region" description="Basic and acidic residues" evidence="1">
    <location>
        <begin position="122"/>
        <end position="153"/>
    </location>
</feature>